<name>A0A5P6NCZ4_9SPHN</name>
<dbReference type="EMBL" id="CP032228">
    <property type="protein sequence ID" value="QFI63768.1"/>
    <property type="molecule type" value="Genomic_DNA"/>
</dbReference>
<dbReference type="AlphaFoldDB" id="A0A5P6NCZ4"/>
<dbReference type="Proteomes" id="UP000325385">
    <property type="component" value="Chromosome"/>
</dbReference>
<sequence length="67" mass="7803">MNCTYRRTCALPHGFKVEFILDGARFDAKWSPKMPHGKRARQLLPHYQRERNAFLSSTGIRTLVVDL</sequence>
<accession>A0A5P6NCZ4</accession>
<dbReference type="RefSeq" id="WP_151885903.1">
    <property type="nucleotide sequence ID" value="NZ_CP032228.1"/>
</dbReference>
<reference evidence="2" key="1">
    <citation type="submission" date="2018-09" db="EMBL/GenBank/DDBJ databases">
        <title>Nocardia yunnanensis sp. nov., an actinomycete isolated from a soil sample.</title>
        <authorList>
            <person name="Zhang J."/>
        </authorList>
    </citation>
    <scope>NUCLEOTIDE SEQUENCE [LARGE SCALE GENOMIC DNA]</scope>
    <source>
        <strain evidence="2">21-3</strain>
    </source>
</reference>
<organism evidence="1 2">
    <name type="scientific">Qipengyuania flava</name>
    <dbReference type="NCBI Taxonomy" id="192812"/>
    <lineage>
        <taxon>Bacteria</taxon>
        <taxon>Pseudomonadati</taxon>
        <taxon>Pseudomonadota</taxon>
        <taxon>Alphaproteobacteria</taxon>
        <taxon>Sphingomonadales</taxon>
        <taxon>Erythrobacteraceae</taxon>
        <taxon>Qipengyuania</taxon>
    </lineage>
</organism>
<evidence type="ECO:0000313" key="1">
    <source>
        <dbReference type="EMBL" id="QFI63768.1"/>
    </source>
</evidence>
<gene>
    <name evidence="1" type="ORF">D0Y83_11205</name>
</gene>
<evidence type="ECO:0000313" key="2">
    <source>
        <dbReference type="Proteomes" id="UP000325385"/>
    </source>
</evidence>
<dbReference type="GeneID" id="69697875"/>
<proteinExistence type="predicted"/>
<protein>
    <submittedName>
        <fullName evidence="1">Uncharacterized protein</fullName>
    </submittedName>
</protein>